<keyword evidence="1" id="KW-0472">Membrane</keyword>
<evidence type="ECO:0000313" key="2">
    <source>
        <dbReference type="EMBL" id="GFQ73772.1"/>
    </source>
</evidence>
<keyword evidence="1" id="KW-1133">Transmembrane helix</keyword>
<protein>
    <submittedName>
        <fullName evidence="2">DUF1758 domain-containing protein</fullName>
    </submittedName>
</protein>
<comment type="caution">
    <text evidence="2">The sequence shown here is derived from an EMBL/GenBank/DDBJ whole genome shotgun (WGS) entry which is preliminary data.</text>
</comment>
<evidence type="ECO:0000256" key="1">
    <source>
        <dbReference type="SAM" id="Phobius"/>
    </source>
</evidence>
<keyword evidence="3" id="KW-1185">Reference proteome</keyword>
<organism evidence="2 3">
    <name type="scientific">Trichonephila clavata</name>
    <name type="common">Joro spider</name>
    <name type="synonym">Nephila clavata</name>
    <dbReference type="NCBI Taxonomy" id="2740835"/>
    <lineage>
        <taxon>Eukaryota</taxon>
        <taxon>Metazoa</taxon>
        <taxon>Ecdysozoa</taxon>
        <taxon>Arthropoda</taxon>
        <taxon>Chelicerata</taxon>
        <taxon>Arachnida</taxon>
        <taxon>Araneae</taxon>
        <taxon>Araneomorphae</taxon>
        <taxon>Entelegynae</taxon>
        <taxon>Araneoidea</taxon>
        <taxon>Nephilidae</taxon>
        <taxon>Trichonephila</taxon>
    </lineage>
</organism>
<reference evidence="2" key="1">
    <citation type="submission" date="2020-07" db="EMBL/GenBank/DDBJ databases">
        <title>Multicomponent nature underlies the extraordinary mechanical properties of spider dragline silk.</title>
        <authorList>
            <person name="Kono N."/>
            <person name="Nakamura H."/>
            <person name="Mori M."/>
            <person name="Yoshida Y."/>
            <person name="Ohtoshi R."/>
            <person name="Malay A.D."/>
            <person name="Moran D.A.P."/>
            <person name="Tomita M."/>
            <person name="Numata K."/>
            <person name="Arakawa K."/>
        </authorList>
    </citation>
    <scope>NUCLEOTIDE SEQUENCE</scope>
</reference>
<feature type="transmembrane region" description="Helical" evidence="1">
    <location>
        <begin position="99"/>
        <end position="117"/>
    </location>
</feature>
<keyword evidence="1" id="KW-0812">Transmembrane</keyword>
<accession>A0A8X6HGJ1</accession>
<dbReference type="Proteomes" id="UP000887116">
    <property type="component" value="Unassembled WGS sequence"/>
</dbReference>
<evidence type="ECO:0000313" key="3">
    <source>
        <dbReference type="Proteomes" id="UP000887116"/>
    </source>
</evidence>
<proteinExistence type="predicted"/>
<dbReference type="OrthoDB" id="6434680at2759"/>
<dbReference type="EMBL" id="BMAO01011453">
    <property type="protein sequence ID" value="GFQ73772.1"/>
    <property type="molecule type" value="Genomic_DNA"/>
</dbReference>
<dbReference type="PANTHER" id="PTHR22955">
    <property type="entry name" value="RETROTRANSPOSON"/>
    <property type="match status" value="1"/>
</dbReference>
<dbReference type="AlphaFoldDB" id="A0A8X6HGJ1"/>
<sequence>MDDFVMGTSTDTEALTLYRKILQLKSHISLPLTKWMTNSKILQGVWKQENVSFRDITLVLSVKWDTDKEVFQIDVEAKIVEASKEPVTKHLLLKLMSKLYDPLGLFALVIVIVKILFHDTWLSGIKWDELLPPAVVQQWHKWIKSYSV</sequence>
<gene>
    <name evidence="2" type="primary">AVEN_157783_1</name>
    <name evidence="2" type="ORF">TNCT_511741</name>
</gene>
<dbReference type="PANTHER" id="PTHR22955:SF65">
    <property type="entry name" value="INTEGRASE CATALYTIC DOMAIN-CONTAINING PROTEIN"/>
    <property type="match status" value="1"/>
</dbReference>
<dbReference type="Pfam" id="PF05380">
    <property type="entry name" value="Peptidase_A17"/>
    <property type="match status" value="1"/>
</dbReference>
<name>A0A8X6HGJ1_TRICU</name>
<dbReference type="InterPro" id="IPR008042">
    <property type="entry name" value="Retrotrans_Pao"/>
</dbReference>